<gene>
    <name evidence="1" type="ORF">OFUS_LOCUS11550</name>
</gene>
<keyword evidence="2" id="KW-1185">Reference proteome</keyword>
<dbReference type="InterPro" id="IPR033265">
    <property type="entry name" value="GEMIN4"/>
</dbReference>
<proteinExistence type="predicted"/>
<dbReference type="PANTHER" id="PTHR15571:SF2">
    <property type="entry name" value="GEM-ASSOCIATED PROTEIN 4"/>
    <property type="match status" value="1"/>
</dbReference>
<dbReference type="Proteomes" id="UP000749559">
    <property type="component" value="Unassembled WGS sequence"/>
</dbReference>
<organism evidence="1 2">
    <name type="scientific">Owenia fusiformis</name>
    <name type="common">Polychaete worm</name>
    <dbReference type="NCBI Taxonomy" id="6347"/>
    <lineage>
        <taxon>Eukaryota</taxon>
        <taxon>Metazoa</taxon>
        <taxon>Spiralia</taxon>
        <taxon>Lophotrochozoa</taxon>
        <taxon>Annelida</taxon>
        <taxon>Polychaeta</taxon>
        <taxon>Sedentaria</taxon>
        <taxon>Canalipalpata</taxon>
        <taxon>Sabellida</taxon>
        <taxon>Oweniida</taxon>
        <taxon>Oweniidae</taxon>
        <taxon>Owenia</taxon>
    </lineage>
</organism>
<comment type="caution">
    <text evidence="1">The sequence shown here is derived from an EMBL/GenBank/DDBJ whole genome shotgun (WGS) entry which is preliminary data.</text>
</comment>
<evidence type="ECO:0000313" key="2">
    <source>
        <dbReference type="Proteomes" id="UP000749559"/>
    </source>
</evidence>
<accession>A0A8J1UDF9</accession>
<reference evidence="1" key="1">
    <citation type="submission" date="2022-03" db="EMBL/GenBank/DDBJ databases">
        <authorList>
            <person name="Martin C."/>
        </authorList>
    </citation>
    <scope>NUCLEOTIDE SEQUENCE</scope>
</reference>
<evidence type="ECO:0000313" key="1">
    <source>
        <dbReference type="EMBL" id="CAH1785503.1"/>
    </source>
</evidence>
<protein>
    <submittedName>
        <fullName evidence="1">Uncharacterized protein</fullName>
    </submittedName>
</protein>
<dbReference type="GO" id="GO:0006364">
    <property type="term" value="P:rRNA processing"/>
    <property type="evidence" value="ECO:0007669"/>
    <property type="project" value="InterPro"/>
</dbReference>
<dbReference type="PANTHER" id="PTHR15571">
    <property type="entry name" value="GEM-ASSOCIATED PROTEIN 4"/>
    <property type="match status" value="1"/>
</dbReference>
<dbReference type="GO" id="GO:0032797">
    <property type="term" value="C:SMN complex"/>
    <property type="evidence" value="ECO:0007669"/>
    <property type="project" value="InterPro"/>
</dbReference>
<sequence>MDYVEEVAVLLGAFSLLEYKHGADELKVLRKDECSEAVEILSCAIDEILGGLNKIPDNNHIAEWKQKVTSLLLHGLLQCHRCNCSCTTPVLAEEETSYDRIASALPSFSCHLYFNIIEQLSFTPELWKAVAMVDPVHIQWLALCILQHINQQTNPKDLQLFADFCEFLTDCPSAILCNDTTELNNPNRSEDQDEFQADYHEEIQELFCDILRRNMLHFTSDSQKKSIFGSMMQLTSGVYLEKFSIDEHILNFSSDDSTCHRRQFNPRQCKNNQHFQNSILSILASYISHDDWTKSIKRFFKIFTNFQSCLMTKHEANGAGNLNETARDLCGFTYKLYLCEATLRENNKFLPSQNDTSGAYDSVNLEQEQVLAFLDGLQLKELLDLQREIEIEQRKRVYSLEIAIRELAEKSEHHQDYLDWLLRQRGHIVEDERYVKCLLENICLLASEDRFYALLDVLMETAKDDTAALLKEVCLVVLRELPLTTQNHLHGNLPEKYTTLLAKCMDEPFQQQVIQVLNQLVNNAEEIEESVRGLSPLALQCPADVVNMALSESITNSGQNGIIVEVFRMLPNICITLKKNKPRIGRILHDVISKKKKFSCTEVQNLLDLIRGLLENFMYDSATMSLLNPSEFIKLCIVEHLSWGTVNDGNTLKNSYLELALKMLLVAIETNCESDLTPVDVHTGNDPSVARKTHWIFTIDLIPLLQTLCGLLDGCRFLWFEPSEDSDADNTEDLGSRVIVKTLTIEIIERICQIVELHPSETSEKSLMWLYNCIRDFDWSTRLHLHKLFSTSPHTMTVPGNLADYCTCTTDDSRWALDTHDKTDGLLVMLQVGSNNDVMMNTVLDDLMEGEILEKDGQLYGNLVLALAQLLPQCIQSELQRMMRIVQQIIKRCPSSFKYRTLYTNNLPLDVLHEDCLEGLMVCQVLCDTLYLLKHTLWMSDKIWNHVAKSFSLTMQNVLSNCTVTKRTGYMEHQMFCHTCSAVPLLPELAQEHVYLLLMDLLSNYLQYKARNNINYHMQCCIETLPKSQYKDNLMKQWNC</sequence>
<dbReference type="EMBL" id="CAIIXF020000006">
    <property type="protein sequence ID" value="CAH1785503.1"/>
    <property type="molecule type" value="Genomic_DNA"/>
</dbReference>
<dbReference type="AlphaFoldDB" id="A0A8J1UDF9"/>
<dbReference type="GO" id="GO:0000387">
    <property type="term" value="P:spliceosomal snRNP assembly"/>
    <property type="evidence" value="ECO:0007669"/>
    <property type="project" value="InterPro"/>
</dbReference>
<dbReference type="OrthoDB" id="9875414at2759"/>
<name>A0A8J1UDF9_OWEFU</name>